<keyword evidence="1" id="KW-0732">Signal</keyword>
<dbReference type="Pfam" id="PF00934">
    <property type="entry name" value="PE"/>
    <property type="match status" value="1"/>
</dbReference>
<dbReference type="Gene3D" id="1.10.287.850">
    <property type="entry name" value="HP0062-like domain"/>
    <property type="match status" value="1"/>
</dbReference>
<dbReference type="SUPFAM" id="SSF140459">
    <property type="entry name" value="PE/PPE dimer-like"/>
    <property type="match status" value="1"/>
</dbReference>
<name>A0A1X0F6S2_MYCIE</name>
<feature type="signal peptide" evidence="1">
    <location>
        <begin position="1"/>
        <end position="22"/>
    </location>
</feature>
<evidence type="ECO:0000256" key="1">
    <source>
        <dbReference type="SAM" id="SignalP"/>
    </source>
</evidence>
<accession>A0A1X0F6S2</accession>
<dbReference type="InterPro" id="IPR000084">
    <property type="entry name" value="PE-PGRS_N"/>
</dbReference>
<gene>
    <name evidence="3" type="ORF">BST27_23785</name>
</gene>
<sequence>MVPQWLTAASADLASLASAVGAANVAAAASTTEITAAASDEVSAGIAALFSRHAAQYQALSIQATQFHEQFVATLAGGAGAYVAAETTNAQQAVLGAINAPWQAWLGRPLLGNGADATTPGGAGGAGGLLWGNGGAGAAGP</sequence>
<feature type="domain" description="PE" evidence="2">
    <location>
        <begin position="2"/>
        <end position="89"/>
    </location>
</feature>
<proteinExistence type="predicted"/>
<evidence type="ECO:0000259" key="2">
    <source>
        <dbReference type="Pfam" id="PF00934"/>
    </source>
</evidence>
<evidence type="ECO:0000313" key="3">
    <source>
        <dbReference type="EMBL" id="ORA96859.1"/>
    </source>
</evidence>
<feature type="non-terminal residue" evidence="3">
    <location>
        <position position="141"/>
    </location>
</feature>
<reference evidence="3 4" key="1">
    <citation type="submission" date="2017-02" db="EMBL/GenBank/DDBJ databases">
        <title>The new phylogeny of genus Mycobacterium.</title>
        <authorList>
            <person name="Tortoli E."/>
            <person name="Trovato A."/>
            <person name="Cirillo D.M."/>
        </authorList>
    </citation>
    <scope>NUCLEOTIDE SEQUENCE [LARGE SCALE GENOMIC DNA]</scope>
    <source>
        <strain evidence="3 4">DSM 44049</strain>
    </source>
</reference>
<dbReference type="AlphaFoldDB" id="A0A1X0F6S2"/>
<dbReference type="EMBL" id="MVHT01000085">
    <property type="protein sequence ID" value="ORA96859.1"/>
    <property type="molecule type" value="Genomic_DNA"/>
</dbReference>
<keyword evidence="4" id="KW-1185">Reference proteome</keyword>
<organism evidence="3 4">
    <name type="scientific">Mycobacterium intermedium</name>
    <dbReference type="NCBI Taxonomy" id="28445"/>
    <lineage>
        <taxon>Bacteria</taxon>
        <taxon>Bacillati</taxon>
        <taxon>Actinomycetota</taxon>
        <taxon>Actinomycetes</taxon>
        <taxon>Mycobacteriales</taxon>
        <taxon>Mycobacteriaceae</taxon>
        <taxon>Mycobacterium</taxon>
        <taxon>Mycobacterium simiae complex</taxon>
    </lineage>
</organism>
<dbReference type="InterPro" id="IPR038332">
    <property type="entry name" value="PPE_sf"/>
</dbReference>
<feature type="chain" id="PRO_5038828885" evidence="1">
    <location>
        <begin position="23"/>
        <end position="141"/>
    </location>
</feature>
<evidence type="ECO:0000313" key="4">
    <source>
        <dbReference type="Proteomes" id="UP000192739"/>
    </source>
</evidence>
<protein>
    <submittedName>
        <fullName evidence="3">PE family protein</fullName>
    </submittedName>
</protein>
<dbReference type="Proteomes" id="UP000192739">
    <property type="component" value="Unassembled WGS sequence"/>
</dbReference>
<comment type="caution">
    <text evidence="3">The sequence shown here is derived from an EMBL/GenBank/DDBJ whole genome shotgun (WGS) entry which is preliminary data.</text>
</comment>